<dbReference type="GO" id="GO:0007508">
    <property type="term" value="P:larval heart development"/>
    <property type="evidence" value="ECO:0007669"/>
    <property type="project" value="TreeGrafter"/>
</dbReference>
<dbReference type="PANTHER" id="PTHR33395:SF22">
    <property type="entry name" value="REVERSE TRANSCRIPTASE DOMAIN-CONTAINING PROTEIN"/>
    <property type="match status" value="1"/>
</dbReference>
<dbReference type="RefSeq" id="XP_028150262.1">
    <property type="nucleotide sequence ID" value="XM_028294461.1"/>
</dbReference>
<dbReference type="GO" id="GO:0031012">
    <property type="term" value="C:extracellular matrix"/>
    <property type="evidence" value="ECO:0007669"/>
    <property type="project" value="TreeGrafter"/>
</dbReference>
<evidence type="ECO:0000313" key="1">
    <source>
        <dbReference type="RefSeq" id="XP_028150262.1"/>
    </source>
</evidence>
<dbReference type="PANTHER" id="PTHR33395">
    <property type="entry name" value="TRANSCRIPTASE, PUTATIVE-RELATED-RELATED"/>
    <property type="match status" value="1"/>
</dbReference>
<dbReference type="SUPFAM" id="SSF56219">
    <property type="entry name" value="DNase I-like"/>
    <property type="match status" value="1"/>
</dbReference>
<organism evidence="1">
    <name type="scientific">Diabrotica virgifera virgifera</name>
    <name type="common">western corn rootworm</name>
    <dbReference type="NCBI Taxonomy" id="50390"/>
    <lineage>
        <taxon>Eukaryota</taxon>
        <taxon>Metazoa</taxon>
        <taxon>Ecdysozoa</taxon>
        <taxon>Arthropoda</taxon>
        <taxon>Hexapoda</taxon>
        <taxon>Insecta</taxon>
        <taxon>Pterygota</taxon>
        <taxon>Neoptera</taxon>
        <taxon>Endopterygota</taxon>
        <taxon>Coleoptera</taxon>
        <taxon>Polyphaga</taxon>
        <taxon>Cucujiformia</taxon>
        <taxon>Chrysomeloidea</taxon>
        <taxon>Chrysomelidae</taxon>
        <taxon>Galerucinae</taxon>
        <taxon>Diabroticina</taxon>
        <taxon>Diabroticites</taxon>
        <taxon>Diabrotica</taxon>
    </lineage>
</organism>
<dbReference type="Gene3D" id="3.60.10.10">
    <property type="entry name" value="Endonuclease/exonuclease/phosphatase"/>
    <property type="match status" value="1"/>
</dbReference>
<dbReference type="GO" id="GO:0061343">
    <property type="term" value="P:cell adhesion involved in heart morphogenesis"/>
    <property type="evidence" value="ECO:0007669"/>
    <property type="project" value="TreeGrafter"/>
</dbReference>
<accession>A0A6P7GW50</accession>
<protein>
    <submittedName>
        <fullName evidence="1">Uncharacterized protein LOC114343626</fullName>
    </submittedName>
</protein>
<name>A0A6P7GW50_DIAVI</name>
<reference evidence="1" key="1">
    <citation type="submission" date="2025-08" db="UniProtKB">
        <authorList>
            <consortium name="RefSeq"/>
        </authorList>
    </citation>
    <scope>IDENTIFICATION</scope>
    <source>
        <tissue evidence="1">Whole insect</tissue>
    </source>
</reference>
<sequence length="434" mass="50991">MAVNSSSYDILVLVESNLCCDYLDSELECQNYNIYPGMSKSLTSQKSRGGGILVYVRKTISSARIHIEQVTVEQLFISCNFKSIKFIIGGLYIPPKMPEIYYNKHCEAVENMLQRFPLNKIYLFGDYNLPDARWFNDDYGVRVECPGTSNAVGLAQQFGFLQLYQLNEIPNSRNIYLDLLFTNDKNVQLSKSKDFIFADSLHHFSYECTLNLFSNNQDSSTLYLHDFYYDFKNANYFGLNNFLASVRWEQCFSNNINDSVNNFYEILAMGIALFVPLKKYISSSFPKWFSPELRYITSQKRKMHKTYSKELRYITSQKRKMHKTYSKSQLHSDYLRFCQLRTECKRVREVCWSQYISHVNNEFKTNPRYFWKYVRDLKSNHSLPHSMQYNEELAENGQDIVNLFKEYFQTVYTPGDQNSSVDNLVLPVNCSQNQ</sequence>
<dbReference type="InterPro" id="IPR036691">
    <property type="entry name" value="Endo/exonu/phosph_ase_sf"/>
</dbReference>
<proteinExistence type="predicted"/>
<dbReference type="InParanoid" id="A0A6P7GW50"/>
<dbReference type="AlphaFoldDB" id="A0A6P7GW50"/>
<gene>
    <name evidence="1" type="primary">LOC114343626</name>
</gene>